<dbReference type="OrthoDB" id="201800at2759"/>
<keyword evidence="2" id="KW-0175">Coiled coil</keyword>
<dbReference type="InterPro" id="IPR011992">
    <property type="entry name" value="EF-hand-dom_pair"/>
</dbReference>
<feature type="region of interest" description="Disordered" evidence="3">
    <location>
        <begin position="754"/>
        <end position="876"/>
    </location>
</feature>
<keyword evidence="1" id="KW-0106">Calcium</keyword>
<feature type="region of interest" description="Disordered" evidence="3">
    <location>
        <begin position="406"/>
        <end position="429"/>
    </location>
</feature>
<feature type="compositionally biased region" description="Basic and acidic residues" evidence="3">
    <location>
        <begin position="677"/>
        <end position="708"/>
    </location>
</feature>
<feature type="compositionally biased region" description="Basic and acidic residues" evidence="3">
    <location>
        <begin position="726"/>
        <end position="737"/>
    </location>
</feature>
<feature type="region of interest" description="Disordered" evidence="3">
    <location>
        <begin position="483"/>
        <end position="527"/>
    </location>
</feature>
<dbReference type="SMART" id="SM00054">
    <property type="entry name" value="EFh"/>
    <property type="match status" value="3"/>
</dbReference>
<feature type="compositionally biased region" description="Polar residues" evidence="3">
    <location>
        <begin position="1163"/>
        <end position="1178"/>
    </location>
</feature>
<feature type="region of interest" description="Disordered" evidence="3">
    <location>
        <begin position="1126"/>
        <end position="1185"/>
    </location>
</feature>
<feature type="compositionally biased region" description="Basic and acidic residues" evidence="3">
    <location>
        <begin position="556"/>
        <end position="566"/>
    </location>
</feature>
<dbReference type="InterPro" id="IPR002048">
    <property type="entry name" value="EF_hand_dom"/>
</dbReference>
<feature type="compositionally biased region" description="Polar residues" evidence="3">
    <location>
        <begin position="754"/>
        <end position="765"/>
    </location>
</feature>
<feature type="region of interest" description="Disordered" evidence="3">
    <location>
        <begin position="1231"/>
        <end position="1282"/>
    </location>
</feature>
<name>A0A8J2SH43_9STRA</name>
<feature type="compositionally biased region" description="Basic and acidic residues" evidence="3">
    <location>
        <begin position="841"/>
        <end position="852"/>
    </location>
</feature>
<keyword evidence="6" id="KW-1185">Reference proteome</keyword>
<evidence type="ECO:0000313" key="6">
    <source>
        <dbReference type="Proteomes" id="UP000789595"/>
    </source>
</evidence>
<evidence type="ECO:0000256" key="2">
    <source>
        <dbReference type="SAM" id="Coils"/>
    </source>
</evidence>
<dbReference type="InterPro" id="IPR018247">
    <property type="entry name" value="EF_Hand_1_Ca_BS"/>
</dbReference>
<feature type="compositionally biased region" description="Basic residues" evidence="3">
    <location>
        <begin position="1436"/>
        <end position="1446"/>
    </location>
</feature>
<feature type="compositionally biased region" description="Basic and acidic residues" evidence="3">
    <location>
        <begin position="1138"/>
        <end position="1147"/>
    </location>
</feature>
<protein>
    <recommendedName>
        <fullName evidence="4">EF-hand domain-containing protein</fullName>
    </recommendedName>
</protein>
<feature type="compositionally biased region" description="Basic and acidic residues" evidence="3">
    <location>
        <begin position="1250"/>
        <end position="1272"/>
    </location>
</feature>
<accession>A0A8J2SH43</accession>
<organism evidence="5 6">
    <name type="scientific">Pelagomonas calceolata</name>
    <dbReference type="NCBI Taxonomy" id="35677"/>
    <lineage>
        <taxon>Eukaryota</taxon>
        <taxon>Sar</taxon>
        <taxon>Stramenopiles</taxon>
        <taxon>Ochrophyta</taxon>
        <taxon>Pelagophyceae</taxon>
        <taxon>Pelagomonadales</taxon>
        <taxon>Pelagomonadaceae</taxon>
        <taxon>Pelagomonas</taxon>
    </lineage>
</organism>
<reference evidence="5" key="1">
    <citation type="submission" date="2021-11" db="EMBL/GenBank/DDBJ databases">
        <authorList>
            <consortium name="Genoscope - CEA"/>
            <person name="William W."/>
        </authorList>
    </citation>
    <scope>NUCLEOTIDE SEQUENCE</scope>
</reference>
<feature type="region of interest" description="Disordered" evidence="3">
    <location>
        <begin position="614"/>
        <end position="742"/>
    </location>
</feature>
<dbReference type="PROSITE" id="PS50222">
    <property type="entry name" value="EF_HAND_2"/>
    <property type="match status" value="3"/>
</dbReference>
<sequence length="1560" mass="176241">MPSIQAVLKRRDTIQPPPFLKSKLKKLGPRATTIALQPLDLVKRRALDEDEGTRAFSKKPVPPTSQFAPLQRRHSFHTLTDEEPTLLHDLRSYFDPQYRLYLVKKQLLSLVRDDDVSVEEMFDLVDEDFSGVLERDELCKMIHMLQIKVKEVEIDTLMDILDEDGSGGVDIDEFQDWLFATEDQWLERRRTRDDDEFNDQRLLQRDILRFDADIRGMLGALWDLVDADDSGQVDVDEYVTLSVNLQRAVTDDFDLDEAKKIAKREFEFDAQGHETMDRTLFFWSFFQLADAWRDGPAINSGSYCYFMDFLSDRCTSIEVVEGKPTLVWKWSSDPEWYSKIEPMRLVEKRRNARRKKGLPPEPIPSSPLREMALYNRQQQYPDAVEAPAPSKKLTLKEAAKAAKNAVKARKNQQRRKARRSWDLEQEEKARLQARNDADASYLEAERLRLEMEAARSEALRAKQEKQREALRSKAEAKALRELEKREAAAKREAARLEKLGEKQKAADLREQARREAQQEQARLKREAAAAREFSLKKKLEDKLRAKAASADRKRRLMEGKVEEAERRRLMDIEQKAAAAKARRRSCIGAPAPAPFVEDDEYDYRKMLGSIARESYDDFSYASTQPSPPKDRKKKSFASPPKDATESEAPLPDWDAASYAASHRSDGPPSARSFARSFRSDGSEVKQQDPDFDERSVSKSYRSDGTEIKEGDEDYDDPSAVASVRSYRADGTELRPGDADWDDLSHVSFARSVTSVDELSVQSYRSDGSPLKVPSPGKSDALIKDFLSSPSKSDISSHKAQYQEAASPVQSDLSSPAKDDLSYRSDGSLIKPTDPDSATDGLRYREDGSQKLPEDDDYNIPPSYRSDRTLIKRGDPDYIAGTFDRRKRLAEQAAEELRIKEQEALQRREEREQAAAARRLARAAEADQRRIQREAAALARKQQREAEAAKKIEAARLKGDLKAIDRISEALSLKNRREAEELARVNKSELAALERANQVSRQKLRAQQLEDEQKLRAEAAELRRQLREAAAIEEIHESWVVGDEMRAESIAEGLVKANRASLMGLERAEADAAADLARRDRASLEAFSEASGRTYRTDGSLIRETDPDFLTDGKAYRADGTVKHPGDADYVTLPNFRSDGTEVRRGDPDYYSGGRRAGPLSPVSYDSMSSPAKSPQRSDGSYVKPGDSDYDEWSFVSKLTNPEEASFTTASCVGGGPVGAEDMVSYRSGDTKTLEYVPSSPGDHSSVTPFPREKTPQDLANEAHDGDFDHLTHESSLSPLDRQGPRDAGWFPPGGHGSYIARGLVLNHSPQYFKEKMAQRKPPTPPEKHTDFGLRYCYPPSNSVEVSDGVCCSPRKPSEDYFVLDPGKQSTFELPAPPVTKEQPRCPIWSFGDTPWFSKVLDEQTMALTDGALDVGGARAMRLISKQRLARKLGAPQRRRNKRRHFGIKPPRWGPGDDEPFVPGGVAIRDKRDARYTRLFSGEPPPLEEPSPRESLERLSSFIETFRREDEPNDVWAKISKGGVKPMTISRRRSLDSIGVGRTVPRGQEPDEPRLIMRGMR</sequence>
<dbReference type="Proteomes" id="UP000789595">
    <property type="component" value="Unassembled WGS sequence"/>
</dbReference>
<gene>
    <name evidence="5" type="ORF">PECAL_2P08810</name>
</gene>
<dbReference type="SUPFAM" id="SSF47473">
    <property type="entry name" value="EF-hand"/>
    <property type="match status" value="1"/>
</dbReference>
<feature type="domain" description="EF-hand" evidence="4">
    <location>
        <begin position="113"/>
        <end position="148"/>
    </location>
</feature>
<evidence type="ECO:0000259" key="4">
    <source>
        <dbReference type="PROSITE" id="PS50222"/>
    </source>
</evidence>
<evidence type="ECO:0000313" key="5">
    <source>
        <dbReference type="EMBL" id="CAH0367842.1"/>
    </source>
</evidence>
<feature type="coiled-coil region" evidence="2">
    <location>
        <begin position="886"/>
        <end position="1031"/>
    </location>
</feature>
<dbReference type="GO" id="GO:0005509">
    <property type="term" value="F:calcium ion binding"/>
    <property type="evidence" value="ECO:0007669"/>
    <property type="project" value="InterPro"/>
</dbReference>
<comment type="caution">
    <text evidence="5">The sequence shown here is derived from an EMBL/GenBank/DDBJ whole genome shotgun (WGS) entry which is preliminary data.</text>
</comment>
<feature type="region of interest" description="Disordered" evidence="3">
    <location>
        <begin position="542"/>
        <end position="566"/>
    </location>
</feature>
<dbReference type="CDD" id="cd00051">
    <property type="entry name" value="EFh"/>
    <property type="match status" value="1"/>
</dbReference>
<feature type="compositionally biased region" description="Basic and acidic residues" evidence="3">
    <location>
        <begin position="864"/>
        <end position="875"/>
    </location>
</feature>
<proteinExistence type="predicted"/>
<dbReference type="PROSITE" id="PS00018">
    <property type="entry name" value="EF_HAND_1"/>
    <property type="match status" value="1"/>
</dbReference>
<evidence type="ECO:0000256" key="3">
    <source>
        <dbReference type="SAM" id="MobiDB-lite"/>
    </source>
</evidence>
<evidence type="ECO:0000256" key="1">
    <source>
        <dbReference type="ARBA" id="ARBA00022837"/>
    </source>
</evidence>
<feature type="region of interest" description="Disordered" evidence="3">
    <location>
        <begin position="1533"/>
        <end position="1560"/>
    </location>
</feature>
<feature type="domain" description="EF-hand" evidence="4">
    <location>
        <begin position="149"/>
        <end position="184"/>
    </location>
</feature>
<dbReference type="EMBL" id="CAKKNE010000002">
    <property type="protein sequence ID" value="CAH0367842.1"/>
    <property type="molecule type" value="Genomic_DNA"/>
</dbReference>
<feature type="region of interest" description="Disordered" evidence="3">
    <location>
        <begin position="1433"/>
        <end position="1462"/>
    </location>
</feature>
<feature type="compositionally biased region" description="Basic and acidic residues" evidence="3">
    <location>
        <begin position="419"/>
        <end position="429"/>
    </location>
</feature>
<feature type="compositionally biased region" description="Basic residues" evidence="3">
    <location>
        <begin position="406"/>
        <end position="418"/>
    </location>
</feature>
<dbReference type="Gene3D" id="1.10.238.10">
    <property type="entry name" value="EF-hand"/>
    <property type="match status" value="1"/>
</dbReference>
<feature type="domain" description="EF-hand" evidence="4">
    <location>
        <begin position="213"/>
        <end position="248"/>
    </location>
</feature>